<evidence type="ECO:0000256" key="5">
    <source>
        <dbReference type="ARBA" id="ARBA00022801"/>
    </source>
</evidence>
<evidence type="ECO:0000256" key="2">
    <source>
        <dbReference type="ARBA" id="ARBA00009370"/>
    </source>
</evidence>
<evidence type="ECO:0000256" key="3">
    <source>
        <dbReference type="ARBA" id="ARBA00013208"/>
    </source>
</evidence>
<protein>
    <recommendedName>
        <fullName evidence="4 6">Signal peptidase I</fullName>
        <ecNumber evidence="3 6">3.4.21.89</ecNumber>
    </recommendedName>
</protein>
<gene>
    <name evidence="8" type="primary">lepB</name>
    <name evidence="8" type="ORF">AAD027_18180</name>
</gene>
<dbReference type="PROSITE" id="PS00761">
    <property type="entry name" value="SPASE_I_3"/>
    <property type="match status" value="1"/>
</dbReference>
<dbReference type="InterPro" id="IPR036286">
    <property type="entry name" value="LexA/Signal_pep-like_sf"/>
</dbReference>
<dbReference type="EC" id="3.4.21.89" evidence="3 6"/>
<dbReference type="SUPFAM" id="SSF51306">
    <property type="entry name" value="LexA/Signal peptidase"/>
    <property type="match status" value="1"/>
</dbReference>
<keyword evidence="9" id="KW-1185">Reference proteome</keyword>
<evidence type="ECO:0000313" key="8">
    <source>
        <dbReference type="EMBL" id="MEL1266284.1"/>
    </source>
</evidence>
<reference evidence="8 9" key="1">
    <citation type="submission" date="2024-04" db="EMBL/GenBank/DDBJ databases">
        <title>Draft genome sequence of Pseudoxanthomonas putridarboris WD12.</title>
        <authorList>
            <person name="Oh J."/>
        </authorList>
    </citation>
    <scope>NUCLEOTIDE SEQUENCE [LARGE SCALE GENOMIC DNA]</scope>
    <source>
        <strain evidence="8 9">WD12</strain>
    </source>
</reference>
<dbReference type="NCBIfam" id="TIGR02227">
    <property type="entry name" value="sigpep_I_bact"/>
    <property type="match status" value="1"/>
</dbReference>
<evidence type="ECO:0000313" key="9">
    <source>
        <dbReference type="Proteomes" id="UP001459204"/>
    </source>
</evidence>
<dbReference type="InterPro" id="IPR019758">
    <property type="entry name" value="Pept_S26A_signal_pept_1_CS"/>
</dbReference>
<proteinExistence type="inferred from homology"/>
<dbReference type="Pfam" id="PF10502">
    <property type="entry name" value="Peptidase_S26"/>
    <property type="match status" value="1"/>
</dbReference>
<dbReference type="RefSeq" id="WP_341727455.1">
    <property type="nucleotide sequence ID" value="NZ_JBBWWT010000014.1"/>
</dbReference>
<organism evidence="8 9">
    <name type="scientific">Pseudoxanthomonas putridarboris</name>
    <dbReference type="NCBI Taxonomy" id="752605"/>
    <lineage>
        <taxon>Bacteria</taxon>
        <taxon>Pseudomonadati</taxon>
        <taxon>Pseudomonadota</taxon>
        <taxon>Gammaproteobacteria</taxon>
        <taxon>Lysobacterales</taxon>
        <taxon>Lysobacteraceae</taxon>
        <taxon>Pseudoxanthomonas</taxon>
    </lineage>
</organism>
<dbReference type="EMBL" id="JBBWWT010000014">
    <property type="protein sequence ID" value="MEL1266284.1"/>
    <property type="molecule type" value="Genomic_DNA"/>
</dbReference>
<dbReference type="InterPro" id="IPR000223">
    <property type="entry name" value="Pept_S26A_signal_pept_1"/>
</dbReference>
<comment type="subcellular location">
    <subcellularLocation>
        <location evidence="6">Membrane</location>
        <topology evidence="6">Multi-pass membrane protein</topology>
    </subcellularLocation>
</comment>
<comment type="similarity">
    <text evidence="2 6">Belongs to the peptidase S26 family.</text>
</comment>
<dbReference type="PANTHER" id="PTHR43390">
    <property type="entry name" value="SIGNAL PEPTIDASE I"/>
    <property type="match status" value="1"/>
</dbReference>
<evidence type="ECO:0000256" key="6">
    <source>
        <dbReference type="RuleBase" id="RU362042"/>
    </source>
</evidence>
<dbReference type="GO" id="GO:0009003">
    <property type="term" value="F:signal peptidase activity"/>
    <property type="evidence" value="ECO:0007669"/>
    <property type="project" value="UniProtKB-EC"/>
</dbReference>
<accession>A0ABU9J5W6</accession>
<dbReference type="InterPro" id="IPR019533">
    <property type="entry name" value="Peptidase_S26"/>
</dbReference>
<dbReference type="PANTHER" id="PTHR43390:SF1">
    <property type="entry name" value="CHLOROPLAST PROCESSING PEPTIDASE"/>
    <property type="match status" value="1"/>
</dbReference>
<evidence type="ECO:0000259" key="7">
    <source>
        <dbReference type="Pfam" id="PF10502"/>
    </source>
</evidence>
<keyword evidence="6" id="KW-0645">Protease</keyword>
<name>A0ABU9J5W6_9GAMM</name>
<comment type="catalytic activity">
    <reaction evidence="1 6">
        <text>Cleavage of hydrophobic, N-terminal signal or leader sequences from secreted and periplasmic proteins.</text>
        <dbReference type="EC" id="3.4.21.89"/>
    </reaction>
</comment>
<dbReference type="Proteomes" id="UP001459204">
    <property type="component" value="Unassembled WGS sequence"/>
</dbReference>
<evidence type="ECO:0000256" key="4">
    <source>
        <dbReference type="ARBA" id="ARBA00019232"/>
    </source>
</evidence>
<dbReference type="Gene3D" id="2.10.109.10">
    <property type="entry name" value="Umud Fragment, subunit A"/>
    <property type="match status" value="1"/>
</dbReference>
<comment type="caution">
    <text evidence="8">The sequence shown here is derived from an EMBL/GenBank/DDBJ whole genome shotgun (WGS) entry which is preliminary data.</text>
</comment>
<sequence>MTAHTTSPRRPSDSLRHWLRSELPRLLLFVGLLLAARSSLANHYVVPSTSMQPNLQAGDRVAVDMRAYGLRTPLGNRIVWPVATPARGDVVVFDSPRDGERLIKRVVAVAGDEVVLREGRLALDGVPRSLPGAGGEETMGRRIVPLDLTHGGGPDIDGLKVPAGKVLVLGDHRGNSLDGRYFGLVDADAIYGRAVAVYYRRGNGLVWKPL</sequence>
<keyword evidence="5 6" id="KW-0378">Hydrolase</keyword>
<dbReference type="PRINTS" id="PR00727">
    <property type="entry name" value="LEADERPTASE"/>
</dbReference>
<evidence type="ECO:0000256" key="1">
    <source>
        <dbReference type="ARBA" id="ARBA00000677"/>
    </source>
</evidence>
<feature type="domain" description="Peptidase S26" evidence="7">
    <location>
        <begin position="25"/>
        <end position="199"/>
    </location>
</feature>
<dbReference type="CDD" id="cd06530">
    <property type="entry name" value="S26_SPase_I"/>
    <property type="match status" value="1"/>
</dbReference>